<evidence type="ECO:0000256" key="1">
    <source>
        <dbReference type="ARBA" id="ARBA00001933"/>
    </source>
</evidence>
<dbReference type="PANTHER" id="PTHR48078">
    <property type="entry name" value="THREONINE DEHYDRATASE, MITOCHONDRIAL-RELATED"/>
    <property type="match status" value="1"/>
</dbReference>
<comment type="cofactor">
    <cofactor evidence="1">
        <name>pyridoxal 5'-phosphate</name>
        <dbReference type="ChEBI" id="CHEBI:597326"/>
    </cofactor>
</comment>
<dbReference type="GO" id="GO:0004794">
    <property type="term" value="F:threonine deaminase activity"/>
    <property type="evidence" value="ECO:0007669"/>
    <property type="project" value="TreeGrafter"/>
</dbReference>
<dbReference type="GO" id="GO:0003941">
    <property type="term" value="F:L-serine ammonia-lyase activity"/>
    <property type="evidence" value="ECO:0007669"/>
    <property type="project" value="TreeGrafter"/>
</dbReference>
<organism evidence="5 6">
    <name type="scientific">Coleophoma cylindrospora</name>
    <dbReference type="NCBI Taxonomy" id="1849047"/>
    <lineage>
        <taxon>Eukaryota</taxon>
        <taxon>Fungi</taxon>
        <taxon>Dikarya</taxon>
        <taxon>Ascomycota</taxon>
        <taxon>Pezizomycotina</taxon>
        <taxon>Leotiomycetes</taxon>
        <taxon>Helotiales</taxon>
        <taxon>Dermateaceae</taxon>
        <taxon>Coleophoma</taxon>
    </lineage>
</organism>
<dbReference type="GO" id="GO:0009097">
    <property type="term" value="P:isoleucine biosynthetic process"/>
    <property type="evidence" value="ECO:0007669"/>
    <property type="project" value="TreeGrafter"/>
</dbReference>
<dbReference type="OrthoDB" id="4418812at2759"/>
<comment type="caution">
    <text evidence="5">The sequence shown here is derived from an EMBL/GenBank/DDBJ whole genome shotgun (WGS) entry which is preliminary data.</text>
</comment>
<dbReference type="GO" id="GO:0006565">
    <property type="term" value="P:L-serine catabolic process"/>
    <property type="evidence" value="ECO:0007669"/>
    <property type="project" value="TreeGrafter"/>
</dbReference>
<evidence type="ECO:0000313" key="6">
    <source>
        <dbReference type="Proteomes" id="UP000256645"/>
    </source>
</evidence>
<dbReference type="Proteomes" id="UP000256645">
    <property type="component" value="Unassembled WGS sequence"/>
</dbReference>
<evidence type="ECO:0000256" key="3">
    <source>
        <dbReference type="ARBA" id="ARBA00023239"/>
    </source>
</evidence>
<dbReference type="GO" id="GO:0006567">
    <property type="term" value="P:L-threonine catabolic process"/>
    <property type="evidence" value="ECO:0007669"/>
    <property type="project" value="TreeGrafter"/>
</dbReference>
<sequence length="170" mass="18518">MLDGVPGIKDQQCSRLKATVIICSSDAEATEQRQRLQSQNGMTYIPASHDPLVIAGQGTVGLELIRQWKGSNRTAVFCSVTNLDLIAGISVLLKRVAPEIKIIAVEVQDLNAKHSSLLSQTFAVAKAAACFHPVQGESFRLCRDHVDGVISVTVEELHDAMKDIYEGKLY</sequence>
<proteinExistence type="predicted"/>
<evidence type="ECO:0000259" key="4">
    <source>
        <dbReference type="Pfam" id="PF00291"/>
    </source>
</evidence>
<dbReference type="EMBL" id="PDLM01000017">
    <property type="protein sequence ID" value="RDW58715.1"/>
    <property type="molecule type" value="Genomic_DNA"/>
</dbReference>
<protein>
    <recommendedName>
        <fullName evidence="4">Tryptophan synthase beta chain-like PALP domain-containing protein</fullName>
    </recommendedName>
</protein>
<dbReference type="InterPro" id="IPR001926">
    <property type="entry name" value="TrpB-like_PALP"/>
</dbReference>
<dbReference type="STRING" id="1849047.A0A3D8QA50"/>
<dbReference type="Pfam" id="PF00291">
    <property type="entry name" value="PALP"/>
    <property type="match status" value="1"/>
</dbReference>
<keyword evidence="6" id="KW-1185">Reference proteome</keyword>
<dbReference type="InterPro" id="IPR036052">
    <property type="entry name" value="TrpB-like_PALP_sf"/>
</dbReference>
<feature type="domain" description="Tryptophan synthase beta chain-like PALP" evidence="4">
    <location>
        <begin position="4"/>
        <end position="166"/>
    </location>
</feature>
<reference evidence="5 6" key="1">
    <citation type="journal article" date="2018" name="IMA Fungus">
        <title>IMA Genome-F 9: Draft genome sequence of Annulohypoxylon stygium, Aspergillus mulundensis, Berkeleyomyces basicola (syn. Thielaviopsis basicola), Ceratocystis smalleyi, two Cercospora beticola strains, Coleophoma cylindrospora, Fusarium fracticaudum, Phialophora cf. hyalina, and Morchella septimelata.</title>
        <authorList>
            <person name="Wingfield B.D."/>
            <person name="Bills G.F."/>
            <person name="Dong Y."/>
            <person name="Huang W."/>
            <person name="Nel W.J."/>
            <person name="Swalarsk-Parry B.S."/>
            <person name="Vaghefi N."/>
            <person name="Wilken P.M."/>
            <person name="An Z."/>
            <person name="de Beer Z.W."/>
            <person name="De Vos L."/>
            <person name="Chen L."/>
            <person name="Duong T.A."/>
            <person name="Gao Y."/>
            <person name="Hammerbacher A."/>
            <person name="Kikkert J.R."/>
            <person name="Li Y."/>
            <person name="Li H."/>
            <person name="Li K."/>
            <person name="Li Q."/>
            <person name="Liu X."/>
            <person name="Ma X."/>
            <person name="Naidoo K."/>
            <person name="Pethybridge S.J."/>
            <person name="Sun J."/>
            <person name="Steenkamp E.T."/>
            <person name="van der Nest M.A."/>
            <person name="van Wyk S."/>
            <person name="Wingfield M.J."/>
            <person name="Xiong C."/>
            <person name="Yue Q."/>
            <person name="Zhang X."/>
        </authorList>
    </citation>
    <scope>NUCLEOTIDE SEQUENCE [LARGE SCALE GENOMIC DNA]</scope>
    <source>
        <strain evidence="5 6">BP6252</strain>
    </source>
</reference>
<dbReference type="SUPFAM" id="SSF53686">
    <property type="entry name" value="Tryptophan synthase beta subunit-like PLP-dependent enzymes"/>
    <property type="match status" value="1"/>
</dbReference>
<dbReference type="Gene3D" id="3.40.50.1100">
    <property type="match status" value="2"/>
</dbReference>
<keyword evidence="2" id="KW-0663">Pyridoxal phosphate</keyword>
<accession>A0A3D8QA50</accession>
<evidence type="ECO:0000313" key="5">
    <source>
        <dbReference type="EMBL" id="RDW58715.1"/>
    </source>
</evidence>
<evidence type="ECO:0000256" key="2">
    <source>
        <dbReference type="ARBA" id="ARBA00022898"/>
    </source>
</evidence>
<keyword evidence="3" id="KW-0456">Lyase</keyword>
<dbReference type="InterPro" id="IPR050147">
    <property type="entry name" value="Ser/Thr_Dehydratase"/>
</dbReference>
<name>A0A3D8QA50_9HELO</name>
<dbReference type="AlphaFoldDB" id="A0A3D8QA50"/>
<dbReference type="PANTHER" id="PTHR48078:SF11">
    <property type="entry name" value="THREONINE DEHYDRATASE, MITOCHONDRIAL"/>
    <property type="match status" value="1"/>
</dbReference>
<gene>
    <name evidence="5" type="ORF">BP6252_13191</name>
</gene>